<evidence type="ECO:0000313" key="2">
    <source>
        <dbReference type="Proteomes" id="UP000816034"/>
    </source>
</evidence>
<accession>A0AA88GKM7</accession>
<protein>
    <submittedName>
        <fullName evidence="1">Uncharacterized protein</fullName>
    </submittedName>
</protein>
<dbReference type="AlphaFoldDB" id="A0AA88GKM7"/>
<dbReference type="EMBL" id="PYSW02000029">
    <property type="protein sequence ID" value="KAG2379249.1"/>
    <property type="molecule type" value="Genomic_DNA"/>
</dbReference>
<sequence length="206" mass="23503">MNKANNNSAAQAKKPQQKKVVKKVKKTLANPFQPQFKILSSEQQTKVLKLIQQYPCQNIIYEVTKISELISSSQSHQVKLVIFPDAHYLEINPIQIDFLRNQCSYANIPFINLEINVQSFTEALRCQNESLAVHCNNFLKAIAFKESNGNALDHQTMPNILQLLTQENNFGPSISTDDLFHVLPFIASSFRYEQARVEDVKPLKKV</sequence>
<dbReference type="RefSeq" id="XP_044546511.1">
    <property type="nucleotide sequence ID" value="XM_044697347.1"/>
</dbReference>
<dbReference type="GeneID" id="68099842"/>
<comment type="caution">
    <text evidence="1">The sequence shown here is derived from an EMBL/GenBank/DDBJ whole genome shotgun (WGS) entry which is preliminary data.</text>
</comment>
<proteinExistence type="predicted"/>
<gene>
    <name evidence="1" type="ORF">C9374_007388</name>
</gene>
<reference evidence="1 2" key="1">
    <citation type="journal article" date="2018" name="BMC Genomics">
        <title>The genome of Naegleria lovaniensis, the basis for a comparative approach to unravel pathogenicity factors of the human pathogenic amoeba N. fowleri.</title>
        <authorList>
            <person name="Liechti N."/>
            <person name="Schurch N."/>
            <person name="Bruggmann R."/>
            <person name="Wittwer M."/>
        </authorList>
    </citation>
    <scope>NUCLEOTIDE SEQUENCE [LARGE SCALE GENOMIC DNA]</scope>
    <source>
        <strain evidence="1 2">ATCC 30569</strain>
    </source>
</reference>
<organism evidence="1 2">
    <name type="scientific">Naegleria lovaniensis</name>
    <name type="common">Amoeba</name>
    <dbReference type="NCBI Taxonomy" id="51637"/>
    <lineage>
        <taxon>Eukaryota</taxon>
        <taxon>Discoba</taxon>
        <taxon>Heterolobosea</taxon>
        <taxon>Tetramitia</taxon>
        <taxon>Eutetramitia</taxon>
        <taxon>Vahlkampfiidae</taxon>
        <taxon>Naegleria</taxon>
    </lineage>
</organism>
<name>A0AA88GKM7_NAELO</name>
<evidence type="ECO:0000313" key="1">
    <source>
        <dbReference type="EMBL" id="KAG2379249.1"/>
    </source>
</evidence>
<dbReference type="Proteomes" id="UP000816034">
    <property type="component" value="Unassembled WGS sequence"/>
</dbReference>
<keyword evidence="2" id="KW-1185">Reference proteome</keyword>